<comment type="similarity">
    <text evidence="1 2">Belongs to the outer membrane factor (OMF) (TC 1.B.17) family.</text>
</comment>
<name>D1AGE0_SEBTE</name>
<dbReference type="SUPFAM" id="SSF56954">
    <property type="entry name" value="Outer membrane efflux proteins (OEP)"/>
    <property type="match status" value="1"/>
</dbReference>
<evidence type="ECO:0000256" key="2">
    <source>
        <dbReference type="RuleBase" id="RU362097"/>
    </source>
</evidence>
<dbReference type="AlphaFoldDB" id="D1AGE0"/>
<proteinExistence type="inferred from homology"/>
<evidence type="ECO:0000313" key="3">
    <source>
        <dbReference type="EMBL" id="ACZ10892.1"/>
    </source>
</evidence>
<keyword evidence="2" id="KW-0812">Transmembrane</keyword>
<evidence type="ECO:0000256" key="1">
    <source>
        <dbReference type="ARBA" id="ARBA00007613"/>
    </source>
</evidence>
<accession>D1AGE0</accession>
<dbReference type="Pfam" id="PF02321">
    <property type="entry name" value="OEP"/>
    <property type="match status" value="2"/>
</dbReference>
<keyword evidence="2" id="KW-0472">Membrane</keyword>
<dbReference type="Gene3D" id="1.20.1600.10">
    <property type="entry name" value="Outer membrane efflux proteins (OEP)"/>
    <property type="match status" value="1"/>
</dbReference>
<gene>
    <name evidence="3" type="ordered locus">Sterm_4060</name>
</gene>
<dbReference type="InterPro" id="IPR010131">
    <property type="entry name" value="MdtP/NodT-like"/>
</dbReference>
<keyword evidence="2" id="KW-0732">Signal</keyword>
<keyword evidence="2" id="KW-0564">Palmitate</keyword>
<dbReference type="InterPro" id="IPR003423">
    <property type="entry name" value="OMP_efflux"/>
</dbReference>
<dbReference type="STRING" id="526218.Sterm_4060"/>
<feature type="chain" id="PRO_5001437737" evidence="2">
    <location>
        <begin position="25"/>
        <end position="492"/>
    </location>
</feature>
<dbReference type="KEGG" id="str:Sterm_4060"/>
<dbReference type="PANTHER" id="PTHR30203:SF31">
    <property type="entry name" value="RND EFFLUX SYSTEM, OUTER MEMBRANE LIPOPROTEIN, NODT"/>
    <property type="match status" value="1"/>
</dbReference>
<dbReference type="PANTHER" id="PTHR30203">
    <property type="entry name" value="OUTER MEMBRANE CATION EFFLUX PROTEIN"/>
    <property type="match status" value="1"/>
</dbReference>
<feature type="signal peptide" evidence="2">
    <location>
        <begin position="1"/>
        <end position="24"/>
    </location>
</feature>
<dbReference type="Proteomes" id="UP000000845">
    <property type="component" value="Chromosome"/>
</dbReference>
<dbReference type="PROSITE" id="PS51257">
    <property type="entry name" value="PROKAR_LIPOPROTEIN"/>
    <property type="match status" value="1"/>
</dbReference>
<dbReference type="RefSeq" id="WP_012863467.1">
    <property type="nucleotide sequence ID" value="NC_013517.1"/>
</dbReference>
<dbReference type="EMBL" id="CP001739">
    <property type="protein sequence ID" value="ACZ10892.1"/>
    <property type="molecule type" value="Genomic_DNA"/>
</dbReference>
<dbReference type="eggNOG" id="COG1538">
    <property type="taxonomic scope" value="Bacteria"/>
</dbReference>
<keyword evidence="2" id="KW-1134">Transmembrane beta strand</keyword>
<dbReference type="NCBIfam" id="TIGR01845">
    <property type="entry name" value="outer_NodT"/>
    <property type="match status" value="1"/>
</dbReference>
<keyword evidence="4" id="KW-1185">Reference proteome</keyword>
<keyword evidence="2 3" id="KW-0449">Lipoprotein</keyword>
<evidence type="ECO:0000313" key="4">
    <source>
        <dbReference type="Proteomes" id="UP000000845"/>
    </source>
</evidence>
<reference evidence="3 4" key="2">
    <citation type="journal article" date="2010" name="Stand. Genomic Sci.">
        <title>Complete genome sequence of Sebaldella termitidis type strain (NCTC 11300).</title>
        <authorList>
            <person name="Harmon-Smith M."/>
            <person name="Celia L."/>
            <person name="Chertkov O."/>
            <person name="Lapidus A."/>
            <person name="Copeland A."/>
            <person name="Glavina Del Rio T."/>
            <person name="Nolan M."/>
            <person name="Lucas S."/>
            <person name="Tice H."/>
            <person name="Cheng J.F."/>
            <person name="Han C."/>
            <person name="Detter J.C."/>
            <person name="Bruce D."/>
            <person name="Goodwin L."/>
            <person name="Pitluck S."/>
            <person name="Pati A."/>
            <person name="Liolios K."/>
            <person name="Ivanova N."/>
            <person name="Mavromatis K."/>
            <person name="Mikhailova N."/>
            <person name="Chen A."/>
            <person name="Palaniappan K."/>
            <person name="Land M."/>
            <person name="Hauser L."/>
            <person name="Chang Y.J."/>
            <person name="Jeffries C.D."/>
            <person name="Brettin T."/>
            <person name="Goker M."/>
            <person name="Beck B."/>
            <person name="Bristow J."/>
            <person name="Eisen J.A."/>
            <person name="Markowitz V."/>
            <person name="Hugenholtz P."/>
            <person name="Kyrpides N.C."/>
            <person name="Klenk H.P."/>
            <person name="Chen F."/>
        </authorList>
    </citation>
    <scope>NUCLEOTIDE SEQUENCE [LARGE SCALE GENOMIC DNA]</scope>
    <source>
        <strain evidence="4">ATCC 33386 / NCTC 11300</strain>
    </source>
</reference>
<reference evidence="4" key="1">
    <citation type="submission" date="2009-09" db="EMBL/GenBank/DDBJ databases">
        <title>The complete chromosome of Sebaldella termitidis ATCC 33386.</title>
        <authorList>
            <consortium name="US DOE Joint Genome Institute (JGI-PGF)"/>
            <person name="Lucas S."/>
            <person name="Copeland A."/>
            <person name="Lapidus A."/>
            <person name="Glavina del Rio T."/>
            <person name="Dalin E."/>
            <person name="Tice H."/>
            <person name="Bruce D."/>
            <person name="Goodwin L."/>
            <person name="Pitluck S."/>
            <person name="Kyrpides N."/>
            <person name="Mavromatis K."/>
            <person name="Ivanova N."/>
            <person name="Mikhailova N."/>
            <person name="Sims D."/>
            <person name="Meincke L."/>
            <person name="Brettin T."/>
            <person name="Detter J.C."/>
            <person name="Han C."/>
            <person name="Larimer F."/>
            <person name="Land M."/>
            <person name="Hauser L."/>
            <person name="Markowitz V."/>
            <person name="Cheng J.F."/>
            <person name="Hugenholtz P."/>
            <person name="Woyke T."/>
            <person name="Wu D."/>
            <person name="Eisen J.A."/>
        </authorList>
    </citation>
    <scope>NUCLEOTIDE SEQUENCE [LARGE SCALE GENOMIC DNA]</scope>
    <source>
        <strain evidence="4">ATCC 33386 / NCTC 11300</strain>
    </source>
</reference>
<dbReference type="GO" id="GO:0005886">
    <property type="term" value="C:plasma membrane"/>
    <property type="evidence" value="ECO:0007669"/>
    <property type="project" value="UniProtKB-SubCell"/>
</dbReference>
<organism evidence="3 4">
    <name type="scientific">Sebaldella termitidis (strain ATCC 33386 / NCTC 11300)</name>
    <dbReference type="NCBI Taxonomy" id="526218"/>
    <lineage>
        <taxon>Bacteria</taxon>
        <taxon>Fusobacteriati</taxon>
        <taxon>Fusobacteriota</taxon>
        <taxon>Fusobacteriia</taxon>
        <taxon>Fusobacteriales</taxon>
        <taxon>Leptotrichiaceae</taxon>
        <taxon>Sebaldella</taxon>
    </lineage>
</organism>
<protein>
    <submittedName>
        <fullName evidence="3">RND efflux system, outer membrane lipoprotein, NodT family</fullName>
    </submittedName>
</protein>
<dbReference type="Gene3D" id="2.20.200.10">
    <property type="entry name" value="Outer membrane efflux proteins (OEP)"/>
    <property type="match status" value="1"/>
</dbReference>
<dbReference type="HOGENOM" id="CLU_012817_13_0_0"/>
<comment type="subcellular location">
    <subcellularLocation>
        <location evidence="2">Cell membrane</location>
        <topology evidence="2">Lipid-anchor</topology>
    </subcellularLocation>
</comment>
<dbReference type="GO" id="GO:0015562">
    <property type="term" value="F:efflux transmembrane transporter activity"/>
    <property type="evidence" value="ECO:0007669"/>
    <property type="project" value="InterPro"/>
</dbReference>
<sequence length="492" mass="54113">MKKLCERLSCLVLMVLFIISCSNTQIGTTEKQYLESKQNKWTELSTEYDSPYFNTKTQNNLSPDALADWWNILDDDTLTQLITLSLNNNKNLMEARARVNEARAALGISQAELLPWLDSNNFWGRAKISDNITPEIGITDIYRLGIDASWEIDIFGGNRYKVKAAESDLLAQNALLHSTWVSISSEVAVNYLSLRTLQERLAIAESNLALQETSIKLLQSKNKAGLTDELNLNQAKYTANQTKAAIPAIKISIEEILNNLAILTGQVPGSLEKTLTERKELPDVNEMIYVGIPAEALRQRPDIQAAEYKLESQIARTKSARTDLLPKLSLFGSIGLESLTSGSLLSGASKGFSLLPQISFPIFHAGAIRKNINVQSAREEQYLAAYENTVLNAAAEVRNALTAVAQESEKNTSLKDGVSNASAALKIAQNKYNNGLTDYQSVLDAQRSLLSLQDQYAISKGQKVSNLVGLFKALGGGWKPLTQEEPAAADKK</sequence>